<proteinExistence type="predicted"/>
<dbReference type="PANTHER" id="PTHR12526">
    <property type="entry name" value="GLYCOSYLTRANSFERASE"/>
    <property type="match status" value="1"/>
</dbReference>
<evidence type="ECO:0000259" key="2">
    <source>
        <dbReference type="Pfam" id="PF00534"/>
    </source>
</evidence>
<keyword evidence="5" id="KW-1185">Reference proteome</keyword>
<evidence type="ECO:0000313" key="4">
    <source>
        <dbReference type="EMBL" id="MFC3974953.1"/>
    </source>
</evidence>
<sequence>MKIGLIAHYGEDYYKSRHDFVSYLEEKGNKCFAFVPEDDYKVKIDKLTSDVFYYKYSRNWKFVFSLISVFKLFTRKFKEEQPEIVFTYKFFPNLVGILAAKSAQVPNIIATIAGIGFLENYRKNPFIWFVFKLYMIVLDKANIVIAQNKEDLNLLKKNLQKAKVIMTHGSGVNAVNFVNKNDFLDDFLMKNNLSKEKKYIGFCSRIVKEKGIIELVKAFNSVDSSYDLLIAGWFDETKIEVAVLNLIKGNPKIHYLGYQENVSEFLEVTEFIVLPSYYPEGVPRSLIEALSLSKAIITTDHKGCKETCIDNLNGFLVRPKSIEDLKNTFLKIEELSDVKLNSFKENSLKLFLEKFDREIVYKTIWESILSYRKF</sequence>
<dbReference type="GO" id="GO:0016757">
    <property type="term" value="F:glycosyltransferase activity"/>
    <property type="evidence" value="ECO:0007669"/>
    <property type="project" value="UniProtKB-KW"/>
</dbReference>
<keyword evidence="4" id="KW-0808">Transferase</keyword>
<keyword evidence="4" id="KW-0328">Glycosyltransferase</keyword>
<evidence type="ECO:0000313" key="5">
    <source>
        <dbReference type="Proteomes" id="UP001595766"/>
    </source>
</evidence>
<dbReference type="Pfam" id="PF13477">
    <property type="entry name" value="Glyco_trans_4_2"/>
    <property type="match status" value="1"/>
</dbReference>
<feature type="coiled-coil region" evidence="1">
    <location>
        <begin position="138"/>
        <end position="165"/>
    </location>
</feature>
<gene>
    <name evidence="4" type="ORF">ACFOUP_01060</name>
</gene>
<name>A0ABV8EFC2_9BACT</name>
<dbReference type="Pfam" id="PF00534">
    <property type="entry name" value="Glycos_transf_1"/>
    <property type="match status" value="1"/>
</dbReference>
<feature type="domain" description="Glycosyl transferase family 1" evidence="2">
    <location>
        <begin position="190"/>
        <end position="347"/>
    </location>
</feature>
<keyword evidence="1" id="KW-0175">Coiled coil</keyword>
<dbReference type="SUPFAM" id="SSF53756">
    <property type="entry name" value="UDP-Glycosyltransferase/glycogen phosphorylase"/>
    <property type="match status" value="1"/>
</dbReference>
<dbReference type="InterPro" id="IPR028098">
    <property type="entry name" value="Glyco_trans_4-like_N"/>
</dbReference>
<dbReference type="Gene3D" id="3.40.50.2000">
    <property type="entry name" value="Glycogen Phosphorylase B"/>
    <property type="match status" value="2"/>
</dbReference>
<dbReference type="EC" id="2.4.-.-" evidence="4"/>
<dbReference type="EMBL" id="JBHSAV010000003">
    <property type="protein sequence ID" value="MFC3974953.1"/>
    <property type="molecule type" value="Genomic_DNA"/>
</dbReference>
<protein>
    <submittedName>
        <fullName evidence="4">Glycosyltransferase</fullName>
        <ecNumber evidence="4">2.4.-.-</ecNumber>
    </submittedName>
</protein>
<reference evidence="5" key="1">
    <citation type="journal article" date="2019" name="Int. J. Syst. Evol. Microbiol.">
        <title>The Global Catalogue of Microorganisms (GCM) 10K type strain sequencing project: providing services to taxonomists for standard genome sequencing and annotation.</title>
        <authorList>
            <consortium name="The Broad Institute Genomics Platform"/>
            <consortium name="The Broad Institute Genome Sequencing Center for Infectious Disease"/>
            <person name="Wu L."/>
            <person name="Ma J."/>
        </authorList>
    </citation>
    <scope>NUCLEOTIDE SEQUENCE [LARGE SCALE GENOMIC DNA]</scope>
    <source>
        <strain evidence="5">CECT 8551</strain>
    </source>
</reference>
<evidence type="ECO:0000256" key="1">
    <source>
        <dbReference type="SAM" id="Coils"/>
    </source>
</evidence>
<organism evidence="4 5">
    <name type="scientific">Belliella kenyensis</name>
    <dbReference type="NCBI Taxonomy" id="1472724"/>
    <lineage>
        <taxon>Bacteria</taxon>
        <taxon>Pseudomonadati</taxon>
        <taxon>Bacteroidota</taxon>
        <taxon>Cytophagia</taxon>
        <taxon>Cytophagales</taxon>
        <taxon>Cyclobacteriaceae</taxon>
        <taxon>Belliella</taxon>
    </lineage>
</organism>
<dbReference type="PANTHER" id="PTHR12526:SF638">
    <property type="entry name" value="SPORE COAT PROTEIN SA"/>
    <property type="match status" value="1"/>
</dbReference>
<evidence type="ECO:0000259" key="3">
    <source>
        <dbReference type="Pfam" id="PF13477"/>
    </source>
</evidence>
<dbReference type="InterPro" id="IPR001296">
    <property type="entry name" value="Glyco_trans_1"/>
</dbReference>
<accession>A0ABV8EFC2</accession>
<feature type="domain" description="Glycosyltransferase subfamily 4-like N-terminal" evidence="3">
    <location>
        <begin position="2"/>
        <end position="148"/>
    </location>
</feature>
<comment type="caution">
    <text evidence="4">The sequence shown here is derived from an EMBL/GenBank/DDBJ whole genome shotgun (WGS) entry which is preliminary data.</text>
</comment>
<dbReference type="Proteomes" id="UP001595766">
    <property type="component" value="Unassembled WGS sequence"/>
</dbReference>
<dbReference type="RefSeq" id="WP_241294008.1">
    <property type="nucleotide sequence ID" value="NZ_JAKZGR010000006.1"/>
</dbReference>